<evidence type="ECO:0000313" key="2">
    <source>
        <dbReference type="Proteomes" id="UP000030745"/>
    </source>
</evidence>
<sequence length="246" mass="27243">MGPSYSVSVHAWVFPTRLDAIEAMATMLAAEANDVMLLETLSIEVRGTSMTAHLRFNRETITCSIGSGSLLEYVGAVPLQLDTAESCAMRGFGLVAKAVEVGLYRSVVRERSYDAAVMLPITSTPCEGPTQARLLRHNPFGIQVSWVSPVQTSSSLPGTVLVELAPFSKTFWDRYKDMWWFERGHLSIVQRLYRVVHRGTLSEEPSTIVLTDVHAAALRVTIFNHDHVGTYCPPYYTTVYQGATIL</sequence>
<dbReference type="RefSeq" id="XP_012206799.1">
    <property type="nucleotide sequence ID" value="XM_012351409.1"/>
</dbReference>
<dbReference type="EMBL" id="KK583267">
    <property type="protein sequence ID" value="KDO22553.1"/>
    <property type="molecule type" value="Genomic_DNA"/>
</dbReference>
<reference evidence="1 2" key="1">
    <citation type="journal article" date="2013" name="PLoS Genet.">
        <title>Distinctive expansion of potential virulence genes in the genome of the oomycete fish pathogen Saprolegnia parasitica.</title>
        <authorList>
            <person name="Jiang R.H."/>
            <person name="de Bruijn I."/>
            <person name="Haas B.J."/>
            <person name="Belmonte R."/>
            <person name="Lobach L."/>
            <person name="Christie J."/>
            <person name="van den Ackerveken G."/>
            <person name="Bottin A."/>
            <person name="Bulone V."/>
            <person name="Diaz-Moreno S.M."/>
            <person name="Dumas B."/>
            <person name="Fan L."/>
            <person name="Gaulin E."/>
            <person name="Govers F."/>
            <person name="Grenville-Briggs L.J."/>
            <person name="Horner N.R."/>
            <person name="Levin J.Z."/>
            <person name="Mammella M."/>
            <person name="Meijer H.J."/>
            <person name="Morris P."/>
            <person name="Nusbaum C."/>
            <person name="Oome S."/>
            <person name="Phillips A.J."/>
            <person name="van Rooyen D."/>
            <person name="Rzeszutek E."/>
            <person name="Saraiva M."/>
            <person name="Secombes C.J."/>
            <person name="Seidl M.F."/>
            <person name="Snel B."/>
            <person name="Stassen J.H."/>
            <person name="Sykes S."/>
            <person name="Tripathy S."/>
            <person name="van den Berg H."/>
            <person name="Vega-Arreguin J.C."/>
            <person name="Wawra S."/>
            <person name="Young S.K."/>
            <person name="Zeng Q."/>
            <person name="Dieguez-Uribeondo J."/>
            <person name="Russ C."/>
            <person name="Tyler B.M."/>
            <person name="van West P."/>
        </authorList>
    </citation>
    <scope>NUCLEOTIDE SEQUENCE [LARGE SCALE GENOMIC DNA]</scope>
    <source>
        <strain evidence="1 2">CBS 223.65</strain>
    </source>
</reference>
<name>A0A067BW96_SAPPC</name>
<dbReference type="KEGG" id="spar:SPRG_11735"/>
<dbReference type="OrthoDB" id="126022at2759"/>
<organism evidence="1 2">
    <name type="scientific">Saprolegnia parasitica (strain CBS 223.65)</name>
    <dbReference type="NCBI Taxonomy" id="695850"/>
    <lineage>
        <taxon>Eukaryota</taxon>
        <taxon>Sar</taxon>
        <taxon>Stramenopiles</taxon>
        <taxon>Oomycota</taxon>
        <taxon>Saprolegniomycetes</taxon>
        <taxon>Saprolegniales</taxon>
        <taxon>Saprolegniaceae</taxon>
        <taxon>Saprolegnia</taxon>
    </lineage>
</organism>
<dbReference type="STRING" id="695850.A0A067BW96"/>
<gene>
    <name evidence="1" type="ORF">SPRG_11735</name>
</gene>
<evidence type="ECO:0000313" key="1">
    <source>
        <dbReference type="EMBL" id="KDO22553.1"/>
    </source>
</evidence>
<protein>
    <submittedName>
        <fullName evidence="1">Uncharacterized protein</fullName>
    </submittedName>
</protein>
<dbReference type="GeneID" id="24133756"/>
<proteinExistence type="predicted"/>
<keyword evidence="2" id="KW-1185">Reference proteome</keyword>
<dbReference type="AlphaFoldDB" id="A0A067BW96"/>
<dbReference type="VEuPathDB" id="FungiDB:SPRG_11735"/>
<dbReference type="Proteomes" id="UP000030745">
    <property type="component" value="Unassembled WGS sequence"/>
</dbReference>
<accession>A0A067BW96</accession>